<name>A0A5K1EY66_9MAGN</name>
<sequence length="32" mass="3754">MGDCSPRERRNRFRRATSTIVSPNRHSVHSWG</sequence>
<proteinExistence type="predicted"/>
<dbReference type="EMBL" id="LR721785">
    <property type="protein sequence ID" value="VVW57261.1"/>
    <property type="molecule type" value="Genomic_DNA"/>
</dbReference>
<gene>
    <name evidence="2" type="ORF">NYM_LOCUS23819</name>
</gene>
<dbReference type="Gramene" id="NC7G0279290.1">
    <property type="protein sequence ID" value="NC7G0279290.1:cds"/>
    <property type="gene ID" value="NC7G0279290"/>
</dbReference>
<evidence type="ECO:0000313" key="2">
    <source>
        <dbReference type="EMBL" id="VVW57261.1"/>
    </source>
</evidence>
<organism evidence="2">
    <name type="scientific">Nymphaea colorata</name>
    <name type="common">pocket water lily</name>
    <dbReference type="NCBI Taxonomy" id="210225"/>
    <lineage>
        <taxon>Eukaryota</taxon>
        <taxon>Viridiplantae</taxon>
        <taxon>Streptophyta</taxon>
        <taxon>Embryophyta</taxon>
        <taxon>Tracheophyta</taxon>
        <taxon>Spermatophyta</taxon>
        <taxon>Magnoliopsida</taxon>
        <taxon>Nymphaeales</taxon>
        <taxon>Nymphaeaceae</taxon>
        <taxon>Nymphaea</taxon>
    </lineage>
</organism>
<accession>A0A5K1EY66</accession>
<feature type="region of interest" description="Disordered" evidence="1">
    <location>
        <begin position="1"/>
        <end position="32"/>
    </location>
</feature>
<protein>
    <submittedName>
        <fullName evidence="2">Uncharacterized protein</fullName>
    </submittedName>
</protein>
<reference evidence="2" key="1">
    <citation type="submission" date="2019-09" db="EMBL/GenBank/DDBJ databases">
        <authorList>
            <person name="Zhang L."/>
        </authorList>
    </citation>
    <scope>NUCLEOTIDE SEQUENCE</scope>
</reference>
<evidence type="ECO:0000256" key="1">
    <source>
        <dbReference type="SAM" id="MobiDB-lite"/>
    </source>
</evidence>
<feature type="compositionally biased region" description="Polar residues" evidence="1">
    <location>
        <begin position="16"/>
        <end position="25"/>
    </location>
</feature>
<dbReference type="AlphaFoldDB" id="A0A5K1EY66"/>